<accession>S9TBD6</accession>
<dbReference type="EMBL" id="ATMH01012206">
    <property type="protein sequence ID" value="EPY15327.1"/>
    <property type="molecule type" value="Genomic_DNA"/>
</dbReference>
<protein>
    <submittedName>
        <fullName evidence="2">Uncharacterized protein</fullName>
    </submittedName>
</protein>
<evidence type="ECO:0000313" key="2">
    <source>
        <dbReference type="EMBL" id="EPY15327.1"/>
    </source>
</evidence>
<name>S9TBD6_9TRYP</name>
<sequence>MERVLRLPLPLTQESSRSTKHDEDSAGCRLDRMNMPSLLSLQPDEAPFTAVQVLCQALYAADPNRSPLPSLNSPNSSTARRLAWGCATAPSTAALAVLFEAAVGKTPALTSLDVAELLWSVMLHRLVELERYETVVKRGEAEFHVNELRVLTSFLSLIEGCAAEGTSNLASIQKERYCMPFACFSRW</sequence>
<dbReference type="AlphaFoldDB" id="S9TBD6"/>
<proteinExistence type="predicted"/>
<feature type="compositionally biased region" description="Basic and acidic residues" evidence="1">
    <location>
        <begin position="17"/>
        <end position="26"/>
    </location>
</feature>
<feature type="region of interest" description="Disordered" evidence="1">
    <location>
        <begin position="1"/>
        <end position="26"/>
    </location>
</feature>
<dbReference type="Proteomes" id="UP000015354">
    <property type="component" value="Unassembled WGS sequence"/>
</dbReference>
<evidence type="ECO:0000313" key="3">
    <source>
        <dbReference type="Proteomes" id="UP000015354"/>
    </source>
</evidence>
<organism evidence="2 3">
    <name type="scientific">Strigomonas culicis</name>
    <dbReference type="NCBI Taxonomy" id="28005"/>
    <lineage>
        <taxon>Eukaryota</taxon>
        <taxon>Discoba</taxon>
        <taxon>Euglenozoa</taxon>
        <taxon>Kinetoplastea</taxon>
        <taxon>Metakinetoplastina</taxon>
        <taxon>Trypanosomatida</taxon>
        <taxon>Trypanosomatidae</taxon>
        <taxon>Strigomonadinae</taxon>
        <taxon>Strigomonas</taxon>
    </lineage>
</organism>
<reference evidence="2 3" key="1">
    <citation type="journal article" date="2013" name="PLoS ONE">
        <title>Predicting the Proteins of Angomonas deanei, Strigomonas culicis and Their Respective Endosymbionts Reveals New Aspects of the Trypanosomatidae Family.</title>
        <authorList>
            <person name="Motta M.C."/>
            <person name="Martins A.C."/>
            <person name="de Souza S.S."/>
            <person name="Catta-Preta C.M."/>
            <person name="Silva R."/>
            <person name="Klein C.C."/>
            <person name="de Almeida L.G."/>
            <person name="de Lima Cunha O."/>
            <person name="Ciapina L.P."/>
            <person name="Brocchi M."/>
            <person name="Colabardini A.C."/>
            <person name="de Araujo Lima B."/>
            <person name="Machado C.R."/>
            <person name="de Almeida Soares C.M."/>
            <person name="Probst C.M."/>
            <person name="de Menezes C.B."/>
            <person name="Thompson C.E."/>
            <person name="Bartholomeu D.C."/>
            <person name="Gradia D.F."/>
            <person name="Pavoni D.P."/>
            <person name="Grisard E.C."/>
            <person name="Fantinatti-Garboggini F."/>
            <person name="Marchini F.K."/>
            <person name="Rodrigues-Luiz G.F."/>
            <person name="Wagner G."/>
            <person name="Goldman G.H."/>
            <person name="Fietto J.L."/>
            <person name="Elias M.C."/>
            <person name="Goldman M.H."/>
            <person name="Sagot M.F."/>
            <person name="Pereira M."/>
            <person name="Stoco P.H."/>
            <person name="de Mendonca-Neto R.P."/>
            <person name="Teixeira S.M."/>
            <person name="Maciel T.E."/>
            <person name="de Oliveira Mendes T.A."/>
            <person name="Urmenyi T.P."/>
            <person name="de Souza W."/>
            <person name="Schenkman S."/>
            <person name="de Vasconcelos A.T."/>
        </authorList>
    </citation>
    <scope>NUCLEOTIDE SEQUENCE [LARGE SCALE GENOMIC DNA]</scope>
</reference>
<evidence type="ECO:0000256" key="1">
    <source>
        <dbReference type="SAM" id="MobiDB-lite"/>
    </source>
</evidence>
<keyword evidence="3" id="KW-1185">Reference proteome</keyword>
<gene>
    <name evidence="2" type="ORF">STCU_12115</name>
</gene>
<comment type="caution">
    <text evidence="2">The sequence shown here is derived from an EMBL/GenBank/DDBJ whole genome shotgun (WGS) entry which is preliminary data.</text>
</comment>